<organism evidence="1 2">
    <name type="scientific">Salicibibacter cibi</name>
    <dbReference type="NCBI Taxonomy" id="2743001"/>
    <lineage>
        <taxon>Bacteria</taxon>
        <taxon>Bacillati</taxon>
        <taxon>Bacillota</taxon>
        <taxon>Bacilli</taxon>
        <taxon>Bacillales</taxon>
        <taxon>Bacillaceae</taxon>
        <taxon>Salicibibacter</taxon>
    </lineage>
</organism>
<sequence length="77" mass="9150">MSIQCYLQEWKNFLLVYKFAIEEINSKLTFLSEEFHHTHEHNPIEHLKTRVKDPKSIAAKLERKGYESSTAHAQEYS</sequence>
<dbReference type="Gene3D" id="3.30.460.10">
    <property type="entry name" value="Beta Polymerase, domain 2"/>
    <property type="match status" value="1"/>
</dbReference>
<dbReference type="InterPro" id="IPR043519">
    <property type="entry name" value="NT_sf"/>
</dbReference>
<dbReference type="EMBL" id="CP054706">
    <property type="protein sequence ID" value="QQK78463.1"/>
    <property type="molecule type" value="Genomic_DNA"/>
</dbReference>
<protein>
    <submittedName>
        <fullName evidence="1">Uncharacterized protein</fullName>
    </submittedName>
</protein>
<reference evidence="1 2" key="1">
    <citation type="submission" date="2020-06" db="EMBL/GenBank/DDBJ databases">
        <title>Genomic analysis of Salicibibacter sp. NKC21-4.</title>
        <authorList>
            <person name="Oh Y.J."/>
        </authorList>
    </citation>
    <scope>NUCLEOTIDE SEQUENCE [LARGE SCALE GENOMIC DNA]</scope>
    <source>
        <strain evidence="1 2">NKC21-4</strain>
    </source>
</reference>
<evidence type="ECO:0000313" key="1">
    <source>
        <dbReference type="EMBL" id="QQK78463.1"/>
    </source>
</evidence>
<dbReference type="SUPFAM" id="SSF81301">
    <property type="entry name" value="Nucleotidyltransferase"/>
    <property type="match status" value="1"/>
</dbReference>
<dbReference type="InterPro" id="IPR052366">
    <property type="entry name" value="GTP_Pyrophosphokinase"/>
</dbReference>
<gene>
    <name evidence="1" type="ORF">HUG20_01170</name>
</gene>
<dbReference type="AlphaFoldDB" id="A0A7T6Z7L4"/>
<dbReference type="RefSeq" id="WP_200090600.1">
    <property type="nucleotide sequence ID" value="NZ_CP054706.1"/>
</dbReference>
<accession>A0A7T6Z7L4</accession>
<keyword evidence="2" id="KW-1185">Reference proteome</keyword>
<proteinExistence type="predicted"/>
<dbReference type="PANTHER" id="PTHR47837">
    <property type="entry name" value="GTP PYROPHOSPHOKINASE YJBM"/>
    <property type="match status" value="1"/>
</dbReference>
<dbReference type="KEGG" id="scib:HUG20_01170"/>
<name>A0A7T6Z7L4_9BACI</name>
<evidence type="ECO:0000313" key="2">
    <source>
        <dbReference type="Proteomes" id="UP000595349"/>
    </source>
</evidence>
<dbReference type="PANTHER" id="PTHR47837:SF2">
    <property type="entry name" value="GTP PYROPHOSPHOKINASE YWAC"/>
    <property type="match status" value="1"/>
</dbReference>
<dbReference type="Proteomes" id="UP000595349">
    <property type="component" value="Chromosome"/>
</dbReference>